<dbReference type="PANTHER" id="PTHR46796">
    <property type="entry name" value="HTH-TYPE TRANSCRIPTIONAL ACTIVATOR RHAS-RELATED"/>
    <property type="match status" value="1"/>
</dbReference>
<dbReference type="SMART" id="SM00342">
    <property type="entry name" value="HTH_ARAC"/>
    <property type="match status" value="1"/>
</dbReference>
<dbReference type="AlphaFoldDB" id="A0A1H1XY76"/>
<dbReference type="Pfam" id="PF12833">
    <property type="entry name" value="HTH_18"/>
    <property type="match status" value="1"/>
</dbReference>
<evidence type="ECO:0000259" key="4">
    <source>
        <dbReference type="PROSITE" id="PS01124"/>
    </source>
</evidence>
<dbReference type="PROSITE" id="PS01124">
    <property type="entry name" value="HTH_ARAC_FAMILY_2"/>
    <property type="match status" value="1"/>
</dbReference>
<evidence type="ECO:0000313" key="6">
    <source>
        <dbReference type="Proteomes" id="UP000198983"/>
    </source>
</evidence>
<dbReference type="STRING" id="117157.SAMN04489717_5195"/>
<dbReference type="Pfam" id="PF20240">
    <property type="entry name" value="DUF6597"/>
    <property type="match status" value="1"/>
</dbReference>
<feature type="domain" description="HTH araC/xylS-type" evidence="4">
    <location>
        <begin position="160"/>
        <end position="259"/>
    </location>
</feature>
<dbReference type="RefSeq" id="WP_092656142.1">
    <property type="nucleotide sequence ID" value="NZ_LT629732.1"/>
</dbReference>
<gene>
    <name evidence="5" type="ORF">SAMN04489717_5195</name>
</gene>
<dbReference type="Proteomes" id="UP000198983">
    <property type="component" value="Chromosome I"/>
</dbReference>
<dbReference type="EMBL" id="LT629732">
    <property type="protein sequence ID" value="SDT14200.1"/>
    <property type="molecule type" value="Genomic_DNA"/>
</dbReference>
<dbReference type="InterPro" id="IPR009057">
    <property type="entry name" value="Homeodomain-like_sf"/>
</dbReference>
<evidence type="ECO:0000256" key="1">
    <source>
        <dbReference type="ARBA" id="ARBA00023015"/>
    </source>
</evidence>
<sequence length="270" mass="29164">MQYVSRAPSAALAPFVRHLGYAEGIAGNGRERALPTGVPQLLVNLAEDRFRVYGEAGDAQAAEFVGGAALSGPQSGVRVIDTADQRETVWVAFRPGGAAPFFAGPADRTGERLLDLDALWGDHAGGELRERLAAAATPGAKLDVVEQVLLSRAVRPLRADPGLEFAVGELHRGRPVAQVAERCGLTGRAFTRRFADNVGLTPKLFARVRRFQRALAAIPHDRPVDWAEIAHRTGYFDQAHFVKEFRAFTGLAPSAYRPRSATTRNHVPLG</sequence>
<keyword evidence="1" id="KW-0805">Transcription regulation</keyword>
<accession>A0A1H1XY76</accession>
<keyword evidence="3" id="KW-0804">Transcription</keyword>
<reference evidence="5 6" key="1">
    <citation type="submission" date="2016-10" db="EMBL/GenBank/DDBJ databases">
        <authorList>
            <person name="de Groot N.N."/>
        </authorList>
    </citation>
    <scope>NUCLEOTIDE SEQUENCE [LARGE SCALE GENOMIC DNA]</scope>
    <source>
        <strain evidence="5 6">DSM 22024</strain>
    </source>
</reference>
<dbReference type="Gene3D" id="1.10.10.60">
    <property type="entry name" value="Homeodomain-like"/>
    <property type="match status" value="1"/>
</dbReference>
<keyword evidence="6" id="KW-1185">Reference proteome</keyword>
<evidence type="ECO:0000256" key="2">
    <source>
        <dbReference type="ARBA" id="ARBA00023125"/>
    </source>
</evidence>
<dbReference type="InterPro" id="IPR046532">
    <property type="entry name" value="DUF6597"/>
</dbReference>
<protein>
    <submittedName>
        <fullName evidence="5">AraC-type DNA-binding protein</fullName>
    </submittedName>
</protein>
<dbReference type="GO" id="GO:0003700">
    <property type="term" value="F:DNA-binding transcription factor activity"/>
    <property type="evidence" value="ECO:0007669"/>
    <property type="project" value="InterPro"/>
</dbReference>
<organism evidence="5 6">
    <name type="scientific">Actinopolymorpha singaporensis</name>
    <dbReference type="NCBI Taxonomy" id="117157"/>
    <lineage>
        <taxon>Bacteria</taxon>
        <taxon>Bacillati</taxon>
        <taxon>Actinomycetota</taxon>
        <taxon>Actinomycetes</taxon>
        <taxon>Propionibacteriales</taxon>
        <taxon>Actinopolymorphaceae</taxon>
        <taxon>Actinopolymorpha</taxon>
    </lineage>
</organism>
<dbReference type="SUPFAM" id="SSF46689">
    <property type="entry name" value="Homeodomain-like"/>
    <property type="match status" value="1"/>
</dbReference>
<dbReference type="GO" id="GO:0043565">
    <property type="term" value="F:sequence-specific DNA binding"/>
    <property type="evidence" value="ECO:0007669"/>
    <property type="project" value="InterPro"/>
</dbReference>
<evidence type="ECO:0000313" key="5">
    <source>
        <dbReference type="EMBL" id="SDT14200.1"/>
    </source>
</evidence>
<keyword evidence="2 5" id="KW-0238">DNA-binding</keyword>
<dbReference type="InterPro" id="IPR018060">
    <property type="entry name" value="HTH_AraC"/>
</dbReference>
<name>A0A1H1XY76_9ACTN</name>
<evidence type="ECO:0000256" key="3">
    <source>
        <dbReference type="ARBA" id="ARBA00023163"/>
    </source>
</evidence>
<dbReference type="OrthoDB" id="2559672at2"/>
<dbReference type="InterPro" id="IPR050204">
    <property type="entry name" value="AraC_XylS_family_regulators"/>
</dbReference>
<proteinExistence type="predicted"/>